<sequence length="321" mass="34455">MRQSLAVGLTYVGAVVGAGFASGQEIYIFFSRHGAIGGLGVIVAGTGFFLIGWLALERGRISPGMRYHHPGVNRFVDVLTIAFLGAGLTVVVSGGGATLGLLFGWPAWLGALGTLIAILTISWMGVDWVVRANVLLIPYLIALTIWVSFWYVPRGTQLPSVTSFPGHWALSALLYVSYNLFTAVLVLVGLGRTMNSRASTGAAALLGAAVLSIMALLEHRVLLSLQVVGSLPLVMAAQHIHPILGLLYGISLWIALFTTGIAEAYALVQRLGRHRMWSLIVVYPLSGLGFQTLVATMYPIMGLFAVLIWAPLLQPRRHAKR</sequence>
<dbReference type="EMBL" id="PXYW01000014">
    <property type="protein sequence ID" value="PSR33952.1"/>
    <property type="molecule type" value="Genomic_DNA"/>
</dbReference>
<feature type="transmembrane region" description="Helical" evidence="1">
    <location>
        <begin position="280"/>
        <end position="310"/>
    </location>
</feature>
<feature type="transmembrane region" description="Helical" evidence="1">
    <location>
        <begin position="133"/>
        <end position="152"/>
    </location>
</feature>
<feature type="transmembrane region" description="Helical" evidence="1">
    <location>
        <begin position="202"/>
        <end position="223"/>
    </location>
</feature>
<evidence type="ECO:0000313" key="3">
    <source>
        <dbReference type="Proteomes" id="UP000242972"/>
    </source>
</evidence>
<dbReference type="PANTHER" id="PTHR37814">
    <property type="entry name" value="CONSERVED MEMBRANE PROTEIN"/>
    <property type="match status" value="1"/>
</dbReference>
<protein>
    <submittedName>
        <fullName evidence="2">Transporter</fullName>
    </submittedName>
</protein>
<keyword evidence="1" id="KW-0812">Transmembrane</keyword>
<keyword evidence="1" id="KW-0472">Membrane</keyword>
<evidence type="ECO:0000256" key="1">
    <source>
        <dbReference type="SAM" id="Phobius"/>
    </source>
</evidence>
<reference evidence="2 3" key="1">
    <citation type="journal article" date="2014" name="BMC Genomics">
        <title>Comparison of environmental and isolate Sulfobacillus genomes reveals diverse carbon, sulfur, nitrogen, and hydrogen metabolisms.</title>
        <authorList>
            <person name="Justice N.B."/>
            <person name="Norman A."/>
            <person name="Brown C.T."/>
            <person name="Singh A."/>
            <person name="Thomas B.C."/>
            <person name="Banfield J.F."/>
        </authorList>
    </citation>
    <scope>NUCLEOTIDE SEQUENCE [LARGE SCALE GENOMIC DNA]</scope>
    <source>
        <strain evidence="2">AMDSBA4</strain>
    </source>
</reference>
<proteinExistence type="predicted"/>
<feature type="transmembrane region" description="Helical" evidence="1">
    <location>
        <begin position="76"/>
        <end position="99"/>
    </location>
</feature>
<accession>A0A2T2XHN8</accession>
<dbReference type="PANTHER" id="PTHR37814:SF1">
    <property type="entry name" value="MEMBRANE PROTEIN"/>
    <property type="match status" value="1"/>
</dbReference>
<feature type="transmembrane region" description="Helical" evidence="1">
    <location>
        <begin position="105"/>
        <end position="126"/>
    </location>
</feature>
<dbReference type="AlphaFoldDB" id="A0A2T2XHN8"/>
<organism evidence="2 3">
    <name type="scientific">Sulfobacillus benefaciens</name>
    <dbReference type="NCBI Taxonomy" id="453960"/>
    <lineage>
        <taxon>Bacteria</taxon>
        <taxon>Bacillati</taxon>
        <taxon>Bacillota</taxon>
        <taxon>Clostridia</taxon>
        <taxon>Eubacteriales</taxon>
        <taxon>Clostridiales Family XVII. Incertae Sedis</taxon>
        <taxon>Sulfobacillus</taxon>
    </lineage>
</organism>
<feature type="transmembrane region" description="Helical" evidence="1">
    <location>
        <begin position="243"/>
        <end position="268"/>
    </location>
</feature>
<feature type="transmembrane region" description="Helical" evidence="1">
    <location>
        <begin position="33"/>
        <end position="56"/>
    </location>
</feature>
<gene>
    <name evidence="2" type="ORF">C7B46_07485</name>
</gene>
<dbReference type="Proteomes" id="UP000242972">
    <property type="component" value="Unassembled WGS sequence"/>
</dbReference>
<name>A0A2T2XHN8_9FIRM</name>
<comment type="caution">
    <text evidence="2">The sequence shown here is derived from an EMBL/GenBank/DDBJ whole genome shotgun (WGS) entry which is preliminary data.</text>
</comment>
<keyword evidence="1" id="KW-1133">Transmembrane helix</keyword>
<evidence type="ECO:0000313" key="2">
    <source>
        <dbReference type="EMBL" id="PSR33952.1"/>
    </source>
</evidence>
<dbReference type="InterPro" id="IPR038728">
    <property type="entry name" value="YkvI-like"/>
</dbReference>
<feature type="transmembrane region" description="Helical" evidence="1">
    <location>
        <begin position="172"/>
        <end position="190"/>
    </location>
</feature>